<accession>A0ABR0PBU8</accession>
<protein>
    <recommendedName>
        <fullName evidence="1">Aminotransferase-like plant mobile domain-containing protein</fullName>
    </recommendedName>
</protein>
<gene>
    <name evidence="2" type="ORF">PVK06_023537</name>
</gene>
<dbReference type="InterPro" id="IPR044824">
    <property type="entry name" value="MAIN-like"/>
</dbReference>
<organism evidence="2 3">
    <name type="scientific">Gossypium arboreum</name>
    <name type="common">Tree cotton</name>
    <name type="synonym">Gossypium nanking</name>
    <dbReference type="NCBI Taxonomy" id="29729"/>
    <lineage>
        <taxon>Eukaryota</taxon>
        <taxon>Viridiplantae</taxon>
        <taxon>Streptophyta</taxon>
        <taxon>Embryophyta</taxon>
        <taxon>Tracheophyta</taxon>
        <taxon>Spermatophyta</taxon>
        <taxon>Magnoliopsida</taxon>
        <taxon>eudicotyledons</taxon>
        <taxon>Gunneridae</taxon>
        <taxon>Pentapetalae</taxon>
        <taxon>rosids</taxon>
        <taxon>malvids</taxon>
        <taxon>Malvales</taxon>
        <taxon>Malvaceae</taxon>
        <taxon>Malvoideae</taxon>
        <taxon>Gossypium</taxon>
    </lineage>
</organism>
<keyword evidence="3" id="KW-1185">Reference proteome</keyword>
<evidence type="ECO:0000313" key="3">
    <source>
        <dbReference type="Proteomes" id="UP001358586"/>
    </source>
</evidence>
<name>A0ABR0PBU8_GOSAR</name>
<comment type="caution">
    <text evidence="2">The sequence shown here is derived from an EMBL/GenBank/DDBJ whole genome shotgun (WGS) entry which is preliminary data.</text>
</comment>
<dbReference type="PANTHER" id="PTHR46033">
    <property type="entry name" value="PROTEIN MAIN-LIKE 2"/>
    <property type="match status" value="1"/>
</dbReference>
<sequence>MLGECKLDPTLINMLVERWRSETHICGECTITLEDVKLQLNLPVDWPIVTRSVVVSNWSGIYEQLLGKLSEKLLGGWTGMKWLQDNFQNLHGSSIPFLKEQHFRAYILRLIGGVLMPDKSQTLVNLRPELCGLPEELEDI</sequence>
<dbReference type="InterPro" id="IPR019557">
    <property type="entry name" value="AminoTfrase-like_pln_mobile"/>
</dbReference>
<feature type="domain" description="Aminotransferase-like plant mobile" evidence="1">
    <location>
        <begin position="2"/>
        <end position="126"/>
    </location>
</feature>
<dbReference type="EMBL" id="JARKNE010000007">
    <property type="protein sequence ID" value="KAK5818594.1"/>
    <property type="molecule type" value="Genomic_DNA"/>
</dbReference>
<evidence type="ECO:0000313" key="2">
    <source>
        <dbReference type="EMBL" id="KAK5818594.1"/>
    </source>
</evidence>
<proteinExistence type="predicted"/>
<evidence type="ECO:0000259" key="1">
    <source>
        <dbReference type="Pfam" id="PF10536"/>
    </source>
</evidence>
<dbReference type="Pfam" id="PF10536">
    <property type="entry name" value="PMD"/>
    <property type="match status" value="1"/>
</dbReference>
<dbReference type="Proteomes" id="UP001358586">
    <property type="component" value="Chromosome 7"/>
</dbReference>
<reference evidence="2 3" key="1">
    <citation type="submission" date="2023-03" db="EMBL/GenBank/DDBJ databases">
        <title>WGS of Gossypium arboreum.</title>
        <authorList>
            <person name="Yu D."/>
        </authorList>
    </citation>
    <scope>NUCLEOTIDE SEQUENCE [LARGE SCALE GENOMIC DNA]</scope>
    <source>
        <tissue evidence="2">Leaf</tissue>
    </source>
</reference>
<dbReference type="PANTHER" id="PTHR46033:SF8">
    <property type="entry name" value="PROTEIN MAINTENANCE OF MERISTEMS-LIKE"/>
    <property type="match status" value="1"/>
</dbReference>